<name>A0AAD6LXC3_9ROSI</name>
<dbReference type="AlphaFoldDB" id="A0AAD6LXC3"/>
<reference evidence="1" key="1">
    <citation type="journal article" date="2023" name="Mol. Ecol. Resour.">
        <title>Chromosome-level genome assembly of a triploid poplar Populus alba 'Berolinensis'.</title>
        <authorList>
            <person name="Chen S."/>
            <person name="Yu Y."/>
            <person name="Wang X."/>
            <person name="Wang S."/>
            <person name="Zhang T."/>
            <person name="Zhou Y."/>
            <person name="He R."/>
            <person name="Meng N."/>
            <person name="Wang Y."/>
            <person name="Liu W."/>
            <person name="Liu Z."/>
            <person name="Liu J."/>
            <person name="Guo Q."/>
            <person name="Huang H."/>
            <person name="Sederoff R.R."/>
            <person name="Wang G."/>
            <person name="Qu G."/>
            <person name="Chen S."/>
        </authorList>
    </citation>
    <scope>NUCLEOTIDE SEQUENCE</scope>
    <source>
        <strain evidence="1">SC-2020</strain>
    </source>
</reference>
<keyword evidence="2" id="KW-1185">Reference proteome</keyword>
<accession>A0AAD6LXC3</accession>
<evidence type="ECO:0000313" key="2">
    <source>
        <dbReference type="Proteomes" id="UP001164929"/>
    </source>
</evidence>
<comment type="caution">
    <text evidence="1">The sequence shown here is derived from an EMBL/GenBank/DDBJ whole genome shotgun (WGS) entry which is preliminary data.</text>
</comment>
<proteinExistence type="predicted"/>
<dbReference type="Proteomes" id="UP001164929">
    <property type="component" value="Chromosome 14"/>
</dbReference>
<gene>
    <name evidence="1" type="ORF">NC653_033775</name>
</gene>
<evidence type="ECO:0000313" key="1">
    <source>
        <dbReference type="EMBL" id="KAJ6973547.1"/>
    </source>
</evidence>
<dbReference type="EMBL" id="JAQIZT010000014">
    <property type="protein sequence ID" value="KAJ6973547.1"/>
    <property type="molecule type" value="Genomic_DNA"/>
</dbReference>
<organism evidence="1 2">
    <name type="scientific">Populus alba x Populus x berolinensis</name>
    <dbReference type="NCBI Taxonomy" id="444605"/>
    <lineage>
        <taxon>Eukaryota</taxon>
        <taxon>Viridiplantae</taxon>
        <taxon>Streptophyta</taxon>
        <taxon>Embryophyta</taxon>
        <taxon>Tracheophyta</taxon>
        <taxon>Spermatophyta</taxon>
        <taxon>Magnoliopsida</taxon>
        <taxon>eudicotyledons</taxon>
        <taxon>Gunneridae</taxon>
        <taxon>Pentapetalae</taxon>
        <taxon>rosids</taxon>
        <taxon>fabids</taxon>
        <taxon>Malpighiales</taxon>
        <taxon>Salicaceae</taxon>
        <taxon>Saliceae</taxon>
        <taxon>Populus</taxon>
    </lineage>
</organism>
<sequence>MNQGFIDGMMGGGGCCWQALRSSSLEAGASASLSLACHLSCTTC</sequence>
<protein>
    <submittedName>
        <fullName evidence="1">Uncharacterized protein</fullName>
    </submittedName>
</protein>